<accession>A0ABW1FUX5</accession>
<dbReference type="Pfam" id="PF09348">
    <property type="entry name" value="DUF1990"/>
    <property type="match status" value="1"/>
</dbReference>
<dbReference type="PANTHER" id="PTHR34202">
    <property type="entry name" value="UPF0548 PROTEIN"/>
    <property type="match status" value="1"/>
</dbReference>
<evidence type="ECO:0000313" key="3">
    <source>
        <dbReference type="Proteomes" id="UP001596174"/>
    </source>
</evidence>
<dbReference type="InterPro" id="IPR018960">
    <property type="entry name" value="DUF1990"/>
</dbReference>
<feature type="domain" description="DUF1990" evidence="1">
    <location>
        <begin position="5"/>
        <end position="156"/>
    </location>
</feature>
<comment type="caution">
    <text evidence="2">The sequence shown here is derived from an EMBL/GenBank/DDBJ whole genome shotgun (WGS) entry which is preliminary data.</text>
</comment>
<name>A0ABW1FUX5_9ACTN</name>
<sequence>MTVFSYADVGATEGGALPLGYRHLRYRGRVGSGGGDYRAAAGALLSWRMHRRVPVRVRADGPAVPGLRVVVGLGPVTAPCAVVWTVADATRTGFAYGTLTGHPEQGEEAFVVELDADGSVWLSVTAFSRPALRYIRAMGPLVPAFQRLYVRRCAQALRAEVRRIRT</sequence>
<dbReference type="PIRSF" id="PIRSF010260">
    <property type="entry name" value="UCP010260"/>
    <property type="match status" value="1"/>
</dbReference>
<reference evidence="3" key="1">
    <citation type="journal article" date="2019" name="Int. J. Syst. Evol. Microbiol.">
        <title>The Global Catalogue of Microorganisms (GCM) 10K type strain sequencing project: providing services to taxonomists for standard genome sequencing and annotation.</title>
        <authorList>
            <consortium name="The Broad Institute Genomics Platform"/>
            <consortium name="The Broad Institute Genome Sequencing Center for Infectious Disease"/>
            <person name="Wu L."/>
            <person name="Ma J."/>
        </authorList>
    </citation>
    <scope>NUCLEOTIDE SEQUENCE [LARGE SCALE GENOMIC DNA]</scope>
    <source>
        <strain evidence="3">JCM 4816</strain>
    </source>
</reference>
<evidence type="ECO:0000313" key="2">
    <source>
        <dbReference type="EMBL" id="MFC5905622.1"/>
    </source>
</evidence>
<dbReference type="RefSeq" id="WP_380578227.1">
    <property type="nucleotide sequence ID" value="NZ_JBHSQJ010000001.1"/>
</dbReference>
<gene>
    <name evidence="2" type="ORF">ACFP3V_00080</name>
</gene>
<proteinExistence type="predicted"/>
<dbReference type="Proteomes" id="UP001596174">
    <property type="component" value="Unassembled WGS sequence"/>
</dbReference>
<evidence type="ECO:0000259" key="1">
    <source>
        <dbReference type="Pfam" id="PF09348"/>
    </source>
</evidence>
<protein>
    <submittedName>
        <fullName evidence="2">DUF1990 family protein</fullName>
    </submittedName>
</protein>
<dbReference type="InterPro" id="IPR014457">
    <property type="entry name" value="UCP010260"/>
</dbReference>
<dbReference type="PANTHER" id="PTHR34202:SF1">
    <property type="entry name" value="UPF0548 PROTEIN"/>
    <property type="match status" value="1"/>
</dbReference>
<organism evidence="2 3">
    <name type="scientific">Streptacidiphilus monticola</name>
    <dbReference type="NCBI Taxonomy" id="2161674"/>
    <lineage>
        <taxon>Bacteria</taxon>
        <taxon>Bacillati</taxon>
        <taxon>Actinomycetota</taxon>
        <taxon>Actinomycetes</taxon>
        <taxon>Kitasatosporales</taxon>
        <taxon>Streptomycetaceae</taxon>
        <taxon>Streptacidiphilus</taxon>
    </lineage>
</organism>
<keyword evidence="3" id="KW-1185">Reference proteome</keyword>
<dbReference type="EMBL" id="JBHSQJ010000001">
    <property type="protein sequence ID" value="MFC5905622.1"/>
    <property type="molecule type" value="Genomic_DNA"/>
</dbReference>